<dbReference type="InterPro" id="IPR012337">
    <property type="entry name" value="RNaseH-like_sf"/>
</dbReference>
<evidence type="ECO:0000256" key="6">
    <source>
        <dbReference type="ARBA" id="ARBA00022918"/>
    </source>
</evidence>
<dbReference type="CDD" id="cd09274">
    <property type="entry name" value="RNase_HI_RT_Ty3"/>
    <property type="match status" value="1"/>
</dbReference>
<evidence type="ECO:0000256" key="1">
    <source>
        <dbReference type="ARBA" id="ARBA00022679"/>
    </source>
</evidence>
<evidence type="ECO:0000256" key="2">
    <source>
        <dbReference type="ARBA" id="ARBA00022695"/>
    </source>
</evidence>
<dbReference type="InterPro" id="IPR043128">
    <property type="entry name" value="Rev_trsase/Diguanyl_cyclase"/>
</dbReference>
<keyword evidence="3" id="KW-0540">Nuclease</keyword>
<feature type="compositionally biased region" description="Basic and acidic residues" evidence="7">
    <location>
        <begin position="628"/>
        <end position="652"/>
    </location>
</feature>
<dbReference type="Pfam" id="PF00078">
    <property type="entry name" value="RVT_1"/>
    <property type="match status" value="1"/>
</dbReference>
<dbReference type="SUPFAM" id="SSF56672">
    <property type="entry name" value="DNA/RNA polymerases"/>
    <property type="match status" value="1"/>
</dbReference>
<dbReference type="Proteomes" id="UP001152795">
    <property type="component" value="Unassembled WGS sequence"/>
</dbReference>
<dbReference type="Pfam" id="PF17917">
    <property type="entry name" value="RT_RNaseH"/>
    <property type="match status" value="1"/>
</dbReference>
<dbReference type="InterPro" id="IPR050951">
    <property type="entry name" value="Retrovirus_Pol_polyprotein"/>
</dbReference>
<evidence type="ECO:0000256" key="7">
    <source>
        <dbReference type="SAM" id="MobiDB-lite"/>
    </source>
</evidence>
<dbReference type="FunFam" id="1.10.340.70:FF:000004">
    <property type="entry name" value="Retrovirus-related Pol polyprotein from transposon 297-like Protein"/>
    <property type="match status" value="1"/>
</dbReference>
<keyword evidence="4" id="KW-0255">Endonuclease</keyword>
<organism evidence="8 9">
    <name type="scientific">Paramuricea clavata</name>
    <name type="common">Red gorgonian</name>
    <name type="synonym">Violescent sea-whip</name>
    <dbReference type="NCBI Taxonomy" id="317549"/>
    <lineage>
        <taxon>Eukaryota</taxon>
        <taxon>Metazoa</taxon>
        <taxon>Cnidaria</taxon>
        <taxon>Anthozoa</taxon>
        <taxon>Octocorallia</taxon>
        <taxon>Malacalcyonacea</taxon>
        <taxon>Plexauridae</taxon>
        <taxon>Paramuricea</taxon>
    </lineage>
</organism>
<dbReference type="FunFam" id="3.30.70.270:FF:000026">
    <property type="entry name" value="Transposon Ty3-G Gag-Pol polyprotein"/>
    <property type="match status" value="1"/>
</dbReference>
<dbReference type="InterPro" id="IPR043502">
    <property type="entry name" value="DNA/RNA_pol_sf"/>
</dbReference>
<dbReference type="SUPFAM" id="SSF53098">
    <property type="entry name" value="Ribonuclease H-like"/>
    <property type="match status" value="1"/>
</dbReference>
<evidence type="ECO:0000313" key="9">
    <source>
        <dbReference type="Proteomes" id="UP001152795"/>
    </source>
</evidence>
<accession>A0A7D9ISN3</accession>
<dbReference type="Gene3D" id="3.30.70.270">
    <property type="match status" value="2"/>
</dbReference>
<name>A0A7D9ISN3_PARCT</name>
<proteinExistence type="predicted"/>
<evidence type="ECO:0000256" key="5">
    <source>
        <dbReference type="ARBA" id="ARBA00022801"/>
    </source>
</evidence>
<protein>
    <submittedName>
        <fullName evidence="8">PREDICTED: uncharacterized protein K02A2.6-like</fullName>
    </submittedName>
</protein>
<dbReference type="GO" id="GO:0004519">
    <property type="term" value="F:endonuclease activity"/>
    <property type="evidence" value="ECO:0007669"/>
    <property type="project" value="UniProtKB-KW"/>
</dbReference>
<dbReference type="CDD" id="cd01647">
    <property type="entry name" value="RT_LTR"/>
    <property type="match status" value="1"/>
</dbReference>
<evidence type="ECO:0000256" key="4">
    <source>
        <dbReference type="ARBA" id="ARBA00022759"/>
    </source>
</evidence>
<dbReference type="InterPro" id="IPR000477">
    <property type="entry name" value="RT_dom"/>
</dbReference>
<dbReference type="GO" id="GO:0016787">
    <property type="term" value="F:hydrolase activity"/>
    <property type="evidence" value="ECO:0007669"/>
    <property type="project" value="UniProtKB-KW"/>
</dbReference>
<evidence type="ECO:0000313" key="8">
    <source>
        <dbReference type="EMBL" id="CAB4015426.1"/>
    </source>
</evidence>
<dbReference type="InterPro" id="IPR001584">
    <property type="entry name" value="Integrase_cat-core"/>
</dbReference>
<dbReference type="EMBL" id="CACRXK020008712">
    <property type="protein sequence ID" value="CAB4015426.1"/>
    <property type="molecule type" value="Genomic_DNA"/>
</dbReference>
<feature type="compositionally biased region" description="Polar residues" evidence="7">
    <location>
        <begin position="599"/>
        <end position="608"/>
    </location>
</feature>
<sequence>MREANKAIGREKHLVPTLDDLIADLNRAAVFSTLDLASGYHQLTLGPESRHITTFSTHVGLRRYKRLMFGINAASEIFQNAIAELLAGLPGCKNIPDDIIVYGKDQLEHDLILQAVLQRLSDYNVRLNKNKCHFSQSQVCFYGHIFSAKGVQADPAKIDSIQQARAPQNVSEVKSLLGLSQYISRFIPDYSTITAPLRALTRTDAEWKWTTDEQTSLNNLKAALTGQNVMPYFDQNKPTEIIVDASPVGLAALLVQAEKVISYASRALSDVESRYSQTEREMLAVVWGVEHFHLYIYGSHFQIITDHKALLGIFKTQKPATPRMDRWELRLMPYNCQLQYRPGKDNPADFMSRHPKPVNFINETENLAELYANYVCSNAIPKAMTREEVKLETKLDPLLNNWNDPTVDRYRRFQDELMVCDVVILRGNRIVLPQSLHNRAIELAHLGHQGIVKTKQLLREKVWFPDIDKMVEANVKMCEYLIVVIDEYSRYSEVEILTTTSAKAAIPKLDAIFPRQGIPEILKSDNGPPFNGEEFENFANHFGFKHRKITPYWPRANGQAERFMKTIEKAIRAATVEGRNWKQAMYTFLRQYRATPHSTISVSPSEALTNRKLKTRLPDSPSTPSNSEKNEEIRSRDEKNKSTMKSYSDKLNRAKPNNITLGDTVLLRQPKLSPSAL</sequence>
<keyword evidence="9" id="KW-1185">Reference proteome</keyword>
<dbReference type="Gene3D" id="3.10.10.10">
    <property type="entry name" value="HIV Type 1 Reverse Transcriptase, subunit A, domain 1"/>
    <property type="match status" value="1"/>
</dbReference>
<reference evidence="8" key="1">
    <citation type="submission" date="2020-04" db="EMBL/GenBank/DDBJ databases">
        <authorList>
            <person name="Alioto T."/>
            <person name="Alioto T."/>
            <person name="Gomez Garrido J."/>
        </authorList>
    </citation>
    <scope>NUCLEOTIDE SEQUENCE</scope>
    <source>
        <strain evidence="8">A484AB</strain>
    </source>
</reference>
<dbReference type="InterPro" id="IPR041373">
    <property type="entry name" value="RT_RNaseH"/>
</dbReference>
<dbReference type="AlphaFoldDB" id="A0A7D9ISN3"/>
<keyword evidence="5" id="KW-0378">Hydrolase</keyword>
<dbReference type="FunFam" id="3.30.420.10:FF:000063">
    <property type="entry name" value="Retrovirus-related Pol polyprotein from transposon 297-like Protein"/>
    <property type="match status" value="1"/>
</dbReference>
<keyword evidence="1" id="KW-0808">Transferase</keyword>
<dbReference type="Gene3D" id="3.30.420.10">
    <property type="entry name" value="Ribonuclease H-like superfamily/Ribonuclease H"/>
    <property type="match status" value="1"/>
</dbReference>
<dbReference type="PANTHER" id="PTHR37984:SF11">
    <property type="entry name" value="INTEGRASE CATALYTIC DOMAIN-CONTAINING PROTEIN"/>
    <property type="match status" value="1"/>
</dbReference>
<evidence type="ECO:0000256" key="3">
    <source>
        <dbReference type="ARBA" id="ARBA00022722"/>
    </source>
</evidence>
<dbReference type="GO" id="GO:0003676">
    <property type="term" value="F:nucleic acid binding"/>
    <property type="evidence" value="ECO:0007669"/>
    <property type="project" value="InterPro"/>
</dbReference>
<comment type="caution">
    <text evidence="8">The sequence shown here is derived from an EMBL/GenBank/DDBJ whole genome shotgun (WGS) entry which is preliminary data.</text>
</comment>
<dbReference type="Pfam" id="PF00665">
    <property type="entry name" value="rve"/>
    <property type="match status" value="1"/>
</dbReference>
<dbReference type="PANTHER" id="PTHR37984">
    <property type="entry name" value="PROTEIN CBG26694"/>
    <property type="match status" value="1"/>
</dbReference>
<dbReference type="GO" id="GO:0015074">
    <property type="term" value="P:DNA integration"/>
    <property type="evidence" value="ECO:0007669"/>
    <property type="project" value="InterPro"/>
</dbReference>
<dbReference type="OrthoDB" id="5979826at2759"/>
<keyword evidence="2" id="KW-0548">Nucleotidyltransferase</keyword>
<feature type="region of interest" description="Disordered" evidence="7">
    <location>
        <begin position="599"/>
        <end position="677"/>
    </location>
</feature>
<gene>
    <name evidence="8" type="ORF">PACLA_8A004001</name>
</gene>
<keyword evidence="6" id="KW-0695">RNA-directed DNA polymerase</keyword>
<dbReference type="InterPro" id="IPR036397">
    <property type="entry name" value="RNaseH_sf"/>
</dbReference>
<dbReference type="GO" id="GO:0003964">
    <property type="term" value="F:RNA-directed DNA polymerase activity"/>
    <property type="evidence" value="ECO:0007669"/>
    <property type="project" value="UniProtKB-KW"/>
</dbReference>
<dbReference type="PROSITE" id="PS50994">
    <property type="entry name" value="INTEGRASE"/>
    <property type="match status" value="1"/>
</dbReference>